<comment type="similarity">
    <text evidence="2">Belongs to the CPA3 antiporters (TC 2.A.63) subunit G family.</text>
</comment>
<dbReference type="NCBIfam" id="NF009314">
    <property type="entry name" value="PRK12674.1-2"/>
    <property type="match status" value="1"/>
</dbReference>
<keyword evidence="5" id="KW-0812">Transmembrane</keyword>
<dbReference type="NCBIfam" id="TIGR01300">
    <property type="entry name" value="CPA3_mnhG_phaG"/>
    <property type="match status" value="1"/>
</dbReference>
<dbReference type="InterPro" id="IPR005133">
    <property type="entry name" value="PhaG_MnhG_YufB"/>
</dbReference>
<evidence type="ECO:0000313" key="7">
    <source>
        <dbReference type="Proteomes" id="UP000037854"/>
    </source>
</evidence>
<dbReference type="Proteomes" id="UP000037854">
    <property type="component" value="Unassembled WGS sequence"/>
</dbReference>
<proteinExistence type="inferred from homology"/>
<dbReference type="RefSeq" id="WP_047185193.1">
    <property type="nucleotide sequence ID" value="NZ_JANKBL010000005.1"/>
</dbReference>
<keyword evidence="7" id="KW-1185">Reference proteome</keyword>
<evidence type="ECO:0000313" key="6">
    <source>
        <dbReference type="EMBL" id="KPH76460.1"/>
    </source>
</evidence>
<evidence type="ECO:0000256" key="2">
    <source>
        <dbReference type="ARBA" id="ARBA00008404"/>
    </source>
</evidence>
<dbReference type="Pfam" id="PF03334">
    <property type="entry name" value="PhaG_MnhG_YufB"/>
    <property type="match status" value="1"/>
</dbReference>
<dbReference type="PANTHER" id="PTHR34703:SF1">
    <property type="entry name" value="ANTIPORTER SUBUNIT MNHG2-RELATED"/>
    <property type="match status" value="1"/>
</dbReference>
<keyword evidence="3" id="KW-0050">Antiport</keyword>
<dbReference type="NCBIfam" id="NF009236">
    <property type="entry name" value="PRK12586.1"/>
    <property type="match status" value="1"/>
</dbReference>
<reference evidence="6 7" key="1">
    <citation type="submission" date="2015-07" db="EMBL/GenBank/DDBJ databases">
        <title>High-quality draft genome sequence of Oceanobacillus caeni HM6, a bacillus isolated from a human feces.</title>
        <authorList>
            <person name="Kumar J."/>
            <person name="Verma M.K."/>
            <person name="Pandey R."/>
            <person name="Bhambi M."/>
            <person name="Chauhan N."/>
        </authorList>
    </citation>
    <scope>NUCLEOTIDE SEQUENCE [LARGE SCALE GENOMIC DNA]</scope>
    <source>
        <strain evidence="6 7">HM6</strain>
    </source>
</reference>
<evidence type="ECO:0000256" key="4">
    <source>
        <dbReference type="SAM" id="MobiDB-lite"/>
    </source>
</evidence>
<comment type="subcellular location">
    <subcellularLocation>
        <location evidence="1">Membrane</location>
        <topology evidence="1">Multi-pass membrane protein</topology>
    </subcellularLocation>
</comment>
<feature type="region of interest" description="Disordered" evidence="4">
    <location>
        <begin position="118"/>
        <end position="139"/>
    </location>
</feature>
<comment type="caution">
    <text evidence="6">The sequence shown here is derived from an EMBL/GenBank/DDBJ whole genome shotgun (WGS) entry which is preliminary data.</text>
</comment>
<protein>
    <submittedName>
        <fullName evidence="6">Cation:proton antiporter</fullName>
    </submittedName>
</protein>
<dbReference type="PANTHER" id="PTHR34703">
    <property type="entry name" value="ANTIPORTER SUBUNIT MNHG2-RELATED"/>
    <property type="match status" value="1"/>
</dbReference>
<feature type="transmembrane region" description="Helical" evidence="5">
    <location>
        <begin position="6"/>
        <end position="30"/>
    </location>
</feature>
<evidence type="ECO:0000256" key="1">
    <source>
        <dbReference type="ARBA" id="ARBA00004141"/>
    </source>
</evidence>
<organism evidence="6 7">
    <name type="scientific">Oceanobacillus caeni</name>
    <dbReference type="NCBI Taxonomy" id="405946"/>
    <lineage>
        <taxon>Bacteria</taxon>
        <taxon>Bacillati</taxon>
        <taxon>Bacillota</taxon>
        <taxon>Bacilli</taxon>
        <taxon>Bacillales</taxon>
        <taxon>Bacillaceae</taxon>
        <taxon>Oceanobacillus</taxon>
    </lineage>
</organism>
<feature type="transmembrane region" description="Helical" evidence="5">
    <location>
        <begin position="42"/>
        <end position="63"/>
    </location>
</feature>
<feature type="transmembrane region" description="Helical" evidence="5">
    <location>
        <begin position="69"/>
        <end position="91"/>
    </location>
</feature>
<sequence>MSVNGMIEFIAALLILVGSIMAVISAIGIIRFQDVYSRSHAATKSSTLAVSLTLSGVFIYLLVSESFFSVRMIMGIVFVLLTSPVAGHLIIRAAYRSGVEMTDATLEDELAEVLKKKEKQMEEEKASKDTGVKSDEVLE</sequence>
<evidence type="ECO:0000256" key="3">
    <source>
        <dbReference type="ARBA" id="ARBA00022449"/>
    </source>
</evidence>
<gene>
    <name evidence="6" type="ORF">AFL42_05785</name>
</gene>
<keyword evidence="5" id="KW-1133">Transmembrane helix</keyword>
<dbReference type="EMBL" id="LGTK01000014">
    <property type="protein sequence ID" value="KPH76460.1"/>
    <property type="molecule type" value="Genomic_DNA"/>
</dbReference>
<accession>A0ABR5MLA8</accession>
<evidence type="ECO:0000256" key="5">
    <source>
        <dbReference type="SAM" id="Phobius"/>
    </source>
</evidence>
<keyword evidence="5" id="KW-0472">Membrane</keyword>
<keyword evidence="3" id="KW-0813">Transport</keyword>
<name>A0ABR5MLA8_9BACI</name>